<evidence type="ECO:0000256" key="3">
    <source>
        <dbReference type="ARBA" id="ARBA00022989"/>
    </source>
</evidence>
<sequence length="433" mass="51107">MNKKINLIINRIGFIFCILVGMALFLSEKFENNVAIRVLSLIFIIAMISRENRKTLFKSLDIEFSIELLLFIFVPFIIAYFDGGIDTRLDNYILRYLIFFPFIFFVKDMKKVMILLKATLFSAVIVMILATFNFIKDYKEWANPVGMYYPRITAILTVQDFANIMCIILLFLMSFLFFYKNENNKKNKIIKIFLFIMTTLTFFLVIVNRSKMVYICLLPTVFYIIFKKKKKYVLAAILICLGGYFVLPNSITDRLQYIVNYEKDPSSNLRVIFWKTGLEAFRQKPILGWQWEDRKEFNLEYYKKTGVSNYVHQNFLDKLSEWPIYYVHTHSTYLQFLLDFGIVGILFFVIFFVSTFMKAASMNFSKNKENIDSRLVALEIGTKAALAAWAIQGITDINLNNKYMIITSVILLFLLNYLWKEKIKLEKRQDKNE</sequence>
<evidence type="ECO:0000313" key="7">
    <source>
        <dbReference type="EMBL" id="XDU64648.1"/>
    </source>
</evidence>
<evidence type="ECO:0000256" key="4">
    <source>
        <dbReference type="ARBA" id="ARBA00023136"/>
    </source>
</evidence>
<dbReference type="GO" id="GO:0016020">
    <property type="term" value="C:membrane"/>
    <property type="evidence" value="ECO:0007669"/>
    <property type="project" value="UniProtKB-SubCell"/>
</dbReference>
<keyword evidence="7" id="KW-0436">Ligase</keyword>
<feature type="transmembrane region" description="Helical" evidence="5">
    <location>
        <begin position="114"/>
        <end position="135"/>
    </location>
</feature>
<comment type="subcellular location">
    <subcellularLocation>
        <location evidence="1">Membrane</location>
        <topology evidence="1">Multi-pass membrane protein</topology>
    </subcellularLocation>
</comment>
<organism evidence="7">
    <name type="scientific">Leptotrichia mesophila</name>
    <dbReference type="NCBI Taxonomy" id="3239303"/>
    <lineage>
        <taxon>Bacteria</taxon>
        <taxon>Fusobacteriati</taxon>
        <taxon>Fusobacteriota</taxon>
        <taxon>Fusobacteriia</taxon>
        <taxon>Fusobacteriales</taxon>
        <taxon>Leptotrichiaceae</taxon>
        <taxon>Leptotrichia</taxon>
    </lineage>
</organism>
<feature type="transmembrane region" description="Helical" evidence="5">
    <location>
        <begin position="189"/>
        <end position="206"/>
    </location>
</feature>
<feature type="transmembrane region" description="Helical" evidence="5">
    <location>
        <begin position="333"/>
        <end position="354"/>
    </location>
</feature>
<dbReference type="RefSeq" id="WP_369712950.1">
    <property type="nucleotide sequence ID" value="NZ_CP165646.1"/>
</dbReference>
<keyword evidence="4 5" id="KW-0472">Membrane</keyword>
<dbReference type="InterPro" id="IPR051533">
    <property type="entry name" value="WaaL-like"/>
</dbReference>
<feature type="transmembrane region" description="Helical" evidence="5">
    <location>
        <begin position="375"/>
        <end position="391"/>
    </location>
</feature>
<dbReference type="GO" id="GO:0016874">
    <property type="term" value="F:ligase activity"/>
    <property type="evidence" value="ECO:0007669"/>
    <property type="project" value="UniProtKB-KW"/>
</dbReference>
<dbReference type="PANTHER" id="PTHR37422:SF13">
    <property type="entry name" value="LIPOPOLYSACCHARIDE BIOSYNTHESIS PROTEIN PA4999-RELATED"/>
    <property type="match status" value="1"/>
</dbReference>
<feature type="transmembrane region" description="Helical" evidence="5">
    <location>
        <begin position="7"/>
        <end position="26"/>
    </location>
</feature>
<dbReference type="PANTHER" id="PTHR37422">
    <property type="entry name" value="TEICHURONIC ACID BIOSYNTHESIS PROTEIN TUAE"/>
    <property type="match status" value="1"/>
</dbReference>
<feature type="transmembrane region" description="Helical" evidence="5">
    <location>
        <begin position="60"/>
        <end position="80"/>
    </location>
</feature>
<dbReference type="InterPro" id="IPR007016">
    <property type="entry name" value="O-antigen_ligase-rel_domated"/>
</dbReference>
<name>A0AB39VC74_9FUSO</name>
<evidence type="ECO:0000256" key="5">
    <source>
        <dbReference type="SAM" id="Phobius"/>
    </source>
</evidence>
<evidence type="ECO:0000256" key="2">
    <source>
        <dbReference type="ARBA" id="ARBA00022692"/>
    </source>
</evidence>
<feature type="transmembrane region" description="Helical" evidence="5">
    <location>
        <begin position="155"/>
        <end position="177"/>
    </location>
</feature>
<dbReference type="KEGG" id="lmes:AB8B23_00205"/>
<dbReference type="AlphaFoldDB" id="A0AB39VC74"/>
<proteinExistence type="predicted"/>
<feature type="domain" description="O-antigen ligase-related" evidence="6">
    <location>
        <begin position="198"/>
        <end position="349"/>
    </location>
</feature>
<evidence type="ECO:0000256" key="1">
    <source>
        <dbReference type="ARBA" id="ARBA00004141"/>
    </source>
</evidence>
<feature type="transmembrane region" description="Helical" evidence="5">
    <location>
        <begin position="32"/>
        <end position="48"/>
    </location>
</feature>
<feature type="transmembrane region" description="Helical" evidence="5">
    <location>
        <begin position="92"/>
        <end position="107"/>
    </location>
</feature>
<dbReference type="EMBL" id="CP165646">
    <property type="protein sequence ID" value="XDU64648.1"/>
    <property type="molecule type" value="Genomic_DNA"/>
</dbReference>
<gene>
    <name evidence="7" type="ORF">AB8B23_00205</name>
</gene>
<feature type="transmembrane region" description="Helical" evidence="5">
    <location>
        <begin position="233"/>
        <end position="251"/>
    </location>
</feature>
<feature type="transmembrane region" description="Helical" evidence="5">
    <location>
        <begin position="403"/>
        <end position="419"/>
    </location>
</feature>
<protein>
    <submittedName>
        <fullName evidence="7">O-antigen ligase family protein</fullName>
    </submittedName>
</protein>
<feature type="transmembrane region" description="Helical" evidence="5">
    <location>
        <begin position="212"/>
        <end position="226"/>
    </location>
</feature>
<evidence type="ECO:0000259" key="6">
    <source>
        <dbReference type="Pfam" id="PF04932"/>
    </source>
</evidence>
<accession>A0AB39VC74</accession>
<keyword evidence="3 5" id="KW-1133">Transmembrane helix</keyword>
<keyword evidence="2 5" id="KW-0812">Transmembrane</keyword>
<reference evidence="7" key="1">
    <citation type="submission" date="2024-07" db="EMBL/GenBank/DDBJ databases">
        <authorList>
            <person name="Li X.-J."/>
            <person name="Wang X."/>
        </authorList>
    </citation>
    <scope>NUCLEOTIDE SEQUENCE</scope>
    <source>
        <strain evidence="7">HSP-342</strain>
    </source>
</reference>
<dbReference type="Pfam" id="PF04932">
    <property type="entry name" value="Wzy_C"/>
    <property type="match status" value="1"/>
</dbReference>